<dbReference type="Proteomes" id="UP000541444">
    <property type="component" value="Unassembled WGS sequence"/>
</dbReference>
<dbReference type="EMBL" id="JACGCM010001825">
    <property type="protein sequence ID" value="KAF6148882.1"/>
    <property type="molecule type" value="Genomic_DNA"/>
</dbReference>
<dbReference type="OrthoDB" id="361362at2759"/>
<evidence type="ECO:0000313" key="2">
    <source>
        <dbReference type="Proteomes" id="UP000541444"/>
    </source>
</evidence>
<sequence>METPFLIAFFPHESGNDLETFSLFRIIEVLQASYKCGHIQIADHISFFITILARFKVSPEKFSPGTENEGKNSTHKTFKAITSVICSCVSQMGDNALVHQMIHKTILYEMSLKPALENACAMLKMLVLLNFRPTRLLDDNVFSLGNSLWSYLMDAAYYNPELSDVSTSCNQMEIYEYLLVPCLILFDRSDRLLTLVLNLMGSSIFETNSVVSSLHDTQYGCARPGSIDAIASTLIFMHKEVKFQRILSSHKSEIRQILQNIFCLQSSSELNVFNRLKTTTGRLHYWSCDDFRTS</sequence>
<proteinExistence type="predicted"/>
<reference evidence="1 2" key="1">
    <citation type="journal article" date="2020" name="IScience">
        <title>Genome Sequencing of the Endangered Kingdonia uniflora (Circaeasteraceae, Ranunculales) Reveals Potential Mechanisms of Evolutionary Specialization.</title>
        <authorList>
            <person name="Sun Y."/>
            <person name="Deng T."/>
            <person name="Zhang A."/>
            <person name="Moore M.J."/>
            <person name="Landis J.B."/>
            <person name="Lin N."/>
            <person name="Zhang H."/>
            <person name="Zhang X."/>
            <person name="Huang J."/>
            <person name="Zhang X."/>
            <person name="Sun H."/>
            <person name="Wang H."/>
        </authorList>
    </citation>
    <scope>NUCLEOTIDE SEQUENCE [LARGE SCALE GENOMIC DNA]</scope>
    <source>
        <strain evidence="1">TB1705</strain>
        <tissue evidence="1">Leaf</tissue>
    </source>
</reference>
<name>A0A7J7M209_9MAGN</name>
<accession>A0A7J7M209</accession>
<gene>
    <name evidence="1" type="ORF">GIB67_014253</name>
</gene>
<keyword evidence="2" id="KW-1185">Reference proteome</keyword>
<dbReference type="AlphaFoldDB" id="A0A7J7M209"/>
<organism evidence="1 2">
    <name type="scientific">Kingdonia uniflora</name>
    <dbReference type="NCBI Taxonomy" id="39325"/>
    <lineage>
        <taxon>Eukaryota</taxon>
        <taxon>Viridiplantae</taxon>
        <taxon>Streptophyta</taxon>
        <taxon>Embryophyta</taxon>
        <taxon>Tracheophyta</taxon>
        <taxon>Spermatophyta</taxon>
        <taxon>Magnoliopsida</taxon>
        <taxon>Ranunculales</taxon>
        <taxon>Circaeasteraceae</taxon>
        <taxon>Kingdonia</taxon>
    </lineage>
</organism>
<evidence type="ECO:0000313" key="1">
    <source>
        <dbReference type="EMBL" id="KAF6148882.1"/>
    </source>
</evidence>
<protein>
    <submittedName>
        <fullName evidence="1">Uncharacterized protein</fullName>
    </submittedName>
</protein>
<comment type="caution">
    <text evidence="1">The sequence shown here is derived from an EMBL/GenBank/DDBJ whole genome shotgun (WGS) entry which is preliminary data.</text>
</comment>